<evidence type="ECO:0000256" key="1">
    <source>
        <dbReference type="SAM" id="Phobius"/>
    </source>
</evidence>
<reference evidence="3" key="1">
    <citation type="submission" date="2020-05" db="EMBL/GenBank/DDBJ databases">
        <authorList>
            <person name="Chiriac C."/>
            <person name="Salcher M."/>
            <person name="Ghai R."/>
            <person name="Kavagutti S V."/>
        </authorList>
    </citation>
    <scope>NUCLEOTIDE SEQUENCE</scope>
</reference>
<evidence type="ECO:0000313" key="3">
    <source>
        <dbReference type="EMBL" id="CAB5209330.1"/>
    </source>
</evidence>
<organism evidence="3">
    <name type="scientific">uncultured Caudovirales phage</name>
    <dbReference type="NCBI Taxonomy" id="2100421"/>
    <lineage>
        <taxon>Viruses</taxon>
        <taxon>Duplodnaviria</taxon>
        <taxon>Heunggongvirae</taxon>
        <taxon>Uroviricota</taxon>
        <taxon>Caudoviricetes</taxon>
        <taxon>Peduoviridae</taxon>
        <taxon>Maltschvirus</taxon>
        <taxon>Maltschvirus maltsch</taxon>
    </lineage>
</organism>
<keyword evidence="1" id="KW-1133">Transmembrane helix</keyword>
<dbReference type="EMBL" id="LR798231">
    <property type="protein sequence ID" value="CAB5209330.1"/>
    <property type="molecule type" value="Genomic_DNA"/>
</dbReference>
<dbReference type="EMBL" id="LR796187">
    <property type="protein sequence ID" value="CAB4125771.1"/>
    <property type="molecule type" value="Genomic_DNA"/>
</dbReference>
<evidence type="ECO:0000313" key="2">
    <source>
        <dbReference type="EMBL" id="CAB4125771.1"/>
    </source>
</evidence>
<feature type="transmembrane region" description="Helical" evidence="1">
    <location>
        <begin position="37"/>
        <end position="57"/>
    </location>
</feature>
<accession>A0A6J7WE41</accession>
<proteinExistence type="predicted"/>
<sequence length="58" mass="7064">MNDLYERTITVDGKVYHYDPDRDIYYPRPVKMTWADTWGWVIVSVLLAVICFYLEYLR</sequence>
<gene>
    <name evidence="3" type="ORF">UFOVP181_427</name>
    <name evidence="2" type="ORF">UFOVP57_212</name>
</gene>
<keyword evidence="1" id="KW-0812">Transmembrane</keyword>
<keyword evidence="1" id="KW-0472">Membrane</keyword>
<name>A0A6J7WE41_9CAUD</name>
<protein>
    <submittedName>
        <fullName evidence="3">Uncharacterized protein</fullName>
    </submittedName>
</protein>